<feature type="region of interest" description="Disordered" evidence="4">
    <location>
        <begin position="355"/>
        <end position="374"/>
    </location>
</feature>
<feature type="domain" description="Carboxyltransferase" evidence="5">
    <location>
        <begin position="11"/>
        <end position="200"/>
    </location>
</feature>
<dbReference type="InterPro" id="IPR003778">
    <property type="entry name" value="CT_A_B"/>
</dbReference>
<evidence type="ECO:0000313" key="8">
    <source>
        <dbReference type="Proteomes" id="UP000664209"/>
    </source>
</evidence>
<dbReference type="PANTHER" id="PTHR43309">
    <property type="entry name" value="5-OXOPROLINASE SUBUNIT C"/>
    <property type="match status" value="1"/>
</dbReference>
<evidence type="ECO:0000256" key="1">
    <source>
        <dbReference type="ARBA" id="ARBA00022741"/>
    </source>
</evidence>
<comment type="caution">
    <text evidence="7">The sequence shown here is derived from an EMBL/GenBank/DDBJ whole genome shotgun (WGS) entry which is preliminary data.</text>
</comment>
<dbReference type="Gene3D" id="2.40.100.10">
    <property type="entry name" value="Cyclophilin-like"/>
    <property type="match status" value="2"/>
</dbReference>
<dbReference type="SUPFAM" id="SSF50891">
    <property type="entry name" value="Cyclophilin-like"/>
    <property type="match status" value="2"/>
</dbReference>
<keyword evidence="1" id="KW-0547">Nucleotide-binding</keyword>
<dbReference type="GO" id="GO:0005524">
    <property type="term" value="F:ATP binding"/>
    <property type="evidence" value="ECO:0007669"/>
    <property type="project" value="UniProtKB-KW"/>
</dbReference>
<evidence type="ECO:0000256" key="4">
    <source>
        <dbReference type="SAM" id="MobiDB-lite"/>
    </source>
</evidence>
<sequence length="531" mass="54644">MTGRGPRGGRRRVHRLGERAVLVECSDLAEVLDLAAVLDREPLVGQRELVPAASTLMVTLGDAAAAHRGAEVLATLPAPRGQRPPGREVTLEVVYDGEDLPRVAELLGWSPEAVVAAHGEQVWTAAFLGFAPGFAYLVGEAGGPEVPRRDSPRTAVPPGSVALAGPYSAVYPRRSPGGWQLVGRTGASVWDVERQDPALLVPGTRVRFTAVRELVLARGSEPPGGQVQARRCLRVLDPGPATLVQDLGRADHLALGVSPSGALDRGAARQVNRAVGNPRSAALLESLGGLLLEAEGDHVLAVAGAHGAVRVHHGAGGVEDAPTGAPFALPAGARLEVAVPVRGLRVYVAARGGLGPQAELGSRSTDQLSGLGPAPLTAGLDLPVLEEATDAVLPWGEPDAAGSGPTDGPGVAGGEGAVLTVRARPGPRADWLTPDARARLPSTTWTVTGPPNRIGLRLEGEPLERSRHDELASEGVVHGAVQVPPSGQPVILLADHPVTGGYPVVAVVAGADLDLLAQLRPGDRLRLAVGD</sequence>
<dbReference type="Pfam" id="PF02682">
    <property type="entry name" value="CT_C_D"/>
    <property type="match status" value="1"/>
</dbReference>
<protein>
    <submittedName>
        <fullName evidence="7">5-oxoprolinase/urea amidolyase family protein</fullName>
    </submittedName>
</protein>
<reference evidence="7" key="1">
    <citation type="submission" date="2021-03" db="EMBL/GenBank/DDBJ databases">
        <title>Actinotalea soli sp. nov., isolated from soil.</title>
        <authorList>
            <person name="Ping W."/>
            <person name="Zhang J."/>
        </authorList>
    </citation>
    <scope>NUCLEOTIDE SEQUENCE</scope>
    <source>
        <strain evidence="7">BY-33</strain>
    </source>
</reference>
<dbReference type="Gene3D" id="3.30.1360.40">
    <property type="match status" value="1"/>
</dbReference>
<dbReference type="GO" id="GO:0016787">
    <property type="term" value="F:hydrolase activity"/>
    <property type="evidence" value="ECO:0007669"/>
    <property type="project" value="UniProtKB-KW"/>
</dbReference>
<dbReference type="Proteomes" id="UP000664209">
    <property type="component" value="Unassembled WGS sequence"/>
</dbReference>
<organism evidence="7 8">
    <name type="scientific">Actinotalea soli</name>
    <dbReference type="NCBI Taxonomy" id="2819234"/>
    <lineage>
        <taxon>Bacteria</taxon>
        <taxon>Bacillati</taxon>
        <taxon>Actinomycetota</taxon>
        <taxon>Actinomycetes</taxon>
        <taxon>Micrococcales</taxon>
        <taxon>Cellulomonadaceae</taxon>
        <taxon>Actinotalea</taxon>
    </lineage>
</organism>
<feature type="region of interest" description="Disordered" evidence="4">
    <location>
        <begin position="395"/>
        <end position="415"/>
    </location>
</feature>
<dbReference type="Pfam" id="PF02626">
    <property type="entry name" value="CT_A_B"/>
    <property type="match status" value="1"/>
</dbReference>
<evidence type="ECO:0000256" key="3">
    <source>
        <dbReference type="ARBA" id="ARBA00022840"/>
    </source>
</evidence>
<dbReference type="InterPro" id="IPR029000">
    <property type="entry name" value="Cyclophilin-like_dom_sf"/>
</dbReference>
<evidence type="ECO:0000313" key="7">
    <source>
        <dbReference type="EMBL" id="MBO1752682.1"/>
    </source>
</evidence>
<dbReference type="SMART" id="SM00796">
    <property type="entry name" value="AHS1"/>
    <property type="match status" value="1"/>
</dbReference>
<keyword evidence="3" id="KW-0067">ATP-binding</keyword>
<dbReference type="InterPro" id="IPR003833">
    <property type="entry name" value="CT_C_D"/>
</dbReference>
<feature type="domain" description="Carboxyltransferase" evidence="6">
    <location>
        <begin position="254"/>
        <end position="531"/>
    </location>
</feature>
<dbReference type="AlphaFoldDB" id="A0A939LQ80"/>
<dbReference type="EMBL" id="JAGEMK010000007">
    <property type="protein sequence ID" value="MBO1752682.1"/>
    <property type="molecule type" value="Genomic_DNA"/>
</dbReference>
<keyword evidence="8" id="KW-1185">Reference proteome</keyword>
<name>A0A939LQ80_9CELL</name>
<dbReference type="SMART" id="SM00797">
    <property type="entry name" value="AHS2"/>
    <property type="match status" value="1"/>
</dbReference>
<keyword evidence="2" id="KW-0378">Hydrolase</keyword>
<dbReference type="SUPFAM" id="SSF160467">
    <property type="entry name" value="PH0987 N-terminal domain-like"/>
    <property type="match status" value="1"/>
</dbReference>
<evidence type="ECO:0000256" key="2">
    <source>
        <dbReference type="ARBA" id="ARBA00022801"/>
    </source>
</evidence>
<evidence type="ECO:0000259" key="6">
    <source>
        <dbReference type="SMART" id="SM00797"/>
    </source>
</evidence>
<gene>
    <name evidence="7" type="ORF">J4G33_12785</name>
</gene>
<evidence type="ECO:0000259" key="5">
    <source>
        <dbReference type="SMART" id="SM00796"/>
    </source>
</evidence>
<accession>A0A939LQ80</accession>
<dbReference type="PANTHER" id="PTHR43309:SF3">
    <property type="entry name" value="5-OXOPROLINASE SUBUNIT C"/>
    <property type="match status" value="1"/>
</dbReference>
<proteinExistence type="predicted"/>
<dbReference type="InterPro" id="IPR052708">
    <property type="entry name" value="PxpC"/>
</dbReference>
<feature type="compositionally biased region" description="Gly residues" evidence="4">
    <location>
        <begin position="405"/>
        <end position="415"/>
    </location>
</feature>